<dbReference type="Proteomes" id="UP000315226">
    <property type="component" value="Unassembled WGS sequence"/>
</dbReference>
<evidence type="ECO:0000313" key="3">
    <source>
        <dbReference type="Proteomes" id="UP000315226"/>
    </source>
</evidence>
<comment type="caution">
    <text evidence="2">The sequence shown here is derived from an EMBL/GenBank/DDBJ whole genome shotgun (WGS) entry which is preliminary data.</text>
</comment>
<dbReference type="AlphaFoldDB" id="A0A4Y3RT09"/>
<dbReference type="EMBL" id="BJMN01000050">
    <property type="protein sequence ID" value="GEB61051.1"/>
    <property type="molecule type" value="Genomic_DNA"/>
</dbReference>
<accession>A0A4Y3RT09</accession>
<dbReference type="Pfam" id="PF13517">
    <property type="entry name" value="FG-GAP_3"/>
    <property type="match status" value="1"/>
</dbReference>
<evidence type="ECO:0008006" key="4">
    <source>
        <dbReference type="Google" id="ProtNLM"/>
    </source>
</evidence>
<sequence length="785" mass="82515">MFGFLGGLTMQNRYSAQRRRHLAAAVTAVLAITVGTGVAAGPVAVAAPVGATATATAAAAAEDVSVPFPVGAKIAGAGATGFLTRSESTDELRWTRYADGSSAPVASPAGGGIDATGTDTLVVGDSAAPHLMRHVTLLDMSVPVADRPAVVVSFDLGSLGATYVQAVGPRTVLAKAPVNGARGEKLLLVTEESDGVHSREVTGLPAGARDFFTDAPAVDGEILVGYEDSDDELGFGGRAVVDLATGAVVETYPAGESGYLQSRLALSATHVAWTQFTEDQGIVYTTVDRKTRAYKRHAVPYTDEYFLGLTGNWLVYGAPSKLTDNGTFPNTRIQAVDLTAGETSEPVPVTDYATSVQAAEDGSLLVRGGTVDQGEGLYKVSSPAPGAEIGVAKVATTGEPTKLTYLGSQVPAVIDFDRDRETELKWRLSRLNADVQLKLTHLRTGQTYIRDLKVRRDYPSAHTFDDTTFGITWQGVLDDLSKNGKSALNGDYAWSFRAVPQNGIGPELKQAGSFRIVRTVKPHDYSDNGSPDLFARDLNGSLWRFDSTYDSNTRKLAPTYQRTAVGPGWNTYDRIESVGNVAGTNVADVIARDKTGVLWLYQGTGDETKPLGARTKIGPGWGVYNHLAGGSDLTGDGKADLVATDKAGDLYLYKGTGSAATPFGARTKLGGGWGGYNQLTAVGNLAGGPAGDLLARDTAGVLWLYLGKGDGTFATRVKVGAGWGGFTELIGFGDANKDGRTDLYAWNKNGPSYFYAGTGNWSAPFAGRADAELLKYAGAAYQHAL</sequence>
<reference evidence="2 3" key="1">
    <citation type="submission" date="2019-06" db="EMBL/GenBank/DDBJ databases">
        <title>Whole genome shotgun sequence of Streptomyces gardneri NBRC 12865.</title>
        <authorList>
            <person name="Hosoyama A."/>
            <person name="Uohara A."/>
            <person name="Ohji S."/>
            <person name="Ichikawa N."/>
        </authorList>
    </citation>
    <scope>NUCLEOTIDE SEQUENCE [LARGE SCALE GENOMIC DNA]</scope>
    <source>
        <strain evidence="2 3">NBRC 12865</strain>
    </source>
</reference>
<name>A0A4Y3RT09_9ACTN</name>
<dbReference type="InterPro" id="IPR028994">
    <property type="entry name" value="Integrin_alpha_N"/>
</dbReference>
<evidence type="ECO:0000256" key="1">
    <source>
        <dbReference type="ARBA" id="ARBA00022729"/>
    </source>
</evidence>
<keyword evidence="3" id="KW-1185">Reference proteome</keyword>
<evidence type="ECO:0000313" key="2">
    <source>
        <dbReference type="EMBL" id="GEB61051.1"/>
    </source>
</evidence>
<organism evidence="2 3">
    <name type="scientific">Streptomyces gardneri</name>
    <dbReference type="NCBI Taxonomy" id="66892"/>
    <lineage>
        <taxon>Bacteria</taxon>
        <taxon>Bacillati</taxon>
        <taxon>Actinomycetota</taxon>
        <taxon>Actinomycetes</taxon>
        <taxon>Kitasatosporales</taxon>
        <taxon>Streptomycetaceae</taxon>
        <taxon>Streptomyces</taxon>
    </lineage>
</organism>
<proteinExistence type="predicted"/>
<gene>
    <name evidence="2" type="ORF">SGA01_66560</name>
</gene>
<dbReference type="InterPro" id="IPR013517">
    <property type="entry name" value="FG-GAP"/>
</dbReference>
<dbReference type="SUPFAM" id="SSF69318">
    <property type="entry name" value="Integrin alpha N-terminal domain"/>
    <property type="match status" value="1"/>
</dbReference>
<protein>
    <recommendedName>
        <fullName evidence="4">ATP/GTP-binding protein</fullName>
    </recommendedName>
</protein>
<keyword evidence="1" id="KW-0732">Signal</keyword>